<dbReference type="Pfam" id="PF11999">
    <property type="entry name" value="Ice_binding"/>
    <property type="match status" value="1"/>
</dbReference>
<organism evidence="5 6">
    <name type="scientific">Cellulomonas wangleii</name>
    <dbReference type="NCBI Taxonomy" id="2816956"/>
    <lineage>
        <taxon>Bacteria</taxon>
        <taxon>Bacillati</taxon>
        <taxon>Actinomycetota</taxon>
        <taxon>Actinomycetes</taxon>
        <taxon>Micrococcales</taxon>
        <taxon>Cellulomonadaceae</taxon>
        <taxon>Cellulomonas</taxon>
    </lineage>
</organism>
<comment type="similarity">
    <text evidence="1">Belongs to the ice-binding protein family.</text>
</comment>
<accession>A0ABX8D9Y3</accession>
<feature type="signal peptide" evidence="4">
    <location>
        <begin position="1"/>
        <end position="37"/>
    </location>
</feature>
<dbReference type="Proteomes" id="UP000677804">
    <property type="component" value="Chromosome"/>
</dbReference>
<proteinExistence type="inferred from homology"/>
<feature type="compositionally biased region" description="Gly residues" evidence="3">
    <location>
        <begin position="285"/>
        <end position="309"/>
    </location>
</feature>
<reference evidence="5 6" key="1">
    <citation type="submission" date="2021-05" db="EMBL/GenBank/DDBJ databases">
        <title>Novel species in genus Cellulomonas.</title>
        <authorList>
            <person name="Zhang G."/>
        </authorList>
    </citation>
    <scope>NUCLEOTIDE SEQUENCE [LARGE SCALE GENOMIC DNA]</scope>
    <source>
        <strain evidence="6">zg-ZUI222</strain>
    </source>
</reference>
<feature type="compositionally biased region" description="Low complexity" evidence="3">
    <location>
        <begin position="271"/>
        <end position="284"/>
    </location>
</feature>
<evidence type="ECO:0000256" key="3">
    <source>
        <dbReference type="SAM" id="MobiDB-lite"/>
    </source>
</evidence>
<feature type="region of interest" description="Disordered" evidence="3">
    <location>
        <begin position="236"/>
        <end position="342"/>
    </location>
</feature>
<sequence>MKATTRGHTHAHPRTAALAAVAATVAVVVALASNAQAAAVPVPLATAGSFAILAGSGITNTGPTTVAGEIGTFPTPAISGAGSITQTGATHAADEVAERAKSDLVTAYDDAAGQGPVLAAPVELGGLTLTSGVYSSGGELGITGTLTLDGEGDPNAVFVFQTPSTLITATDSAVELIGGAQACNVYWQVGSSATLGVRSAFTGTILALTSITLTTGATVDGRVLARNGAVTLDSNTITRPLCTSPSPSASPSTSTSASPTPGATPGPSTAPVPGGDQTTAPDAGSGDGPDAGSGDDPGAGSGDGPGAGSGEDAASSPQVGRVPIGGVATGDGSSIDAGSTGNALHGAALLGGAVVAGAAGLRARRRLPAA</sequence>
<evidence type="ECO:0000256" key="4">
    <source>
        <dbReference type="SAM" id="SignalP"/>
    </source>
</evidence>
<evidence type="ECO:0000256" key="1">
    <source>
        <dbReference type="ARBA" id="ARBA00005445"/>
    </source>
</evidence>
<evidence type="ECO:0000313" key="5">
    <source>
        <dbReference type="EMBL" id="QVI63625.1"/>
    </source>
</evidence>
<gene>
    <name evidence="5" type="ORF">KG103_07195</name>
</gene>
<protein>
    <submittedName>
        <fullName evidence="5">DUF3494 domain-containing protein</fullName>
    </submittedName>
</protein>
<name>A0ABX8D9Y3_9CELL</name>
<evidence type="ECO:0000256" key="2">
    <source>
        <dbReference type="ARBA" id="ARBA00022729"/>
    </source>
</evidence>
<keyword evidence="6" id="KW-1185">Reference proteome</keyword>
<feature type="compositionally biased region" description="Low complexity" evidence="3">
    <location>
        <begin position="243"/>
        <end position="261"/>
    </location>
</feature>
<dbReference type="InterPro" id="IPR021884">
    <property type="entry name" value="Ice-bd_prot"/>
</dbReference>
<dbReference type="EMBL" id="CP074405">
    <property type="protein sequence ID" value="QVI63625.1"/>
    <property type="molecule type" value="Genomic_DNA"/>
</dbReference>
<feature type="chain" id="PRO_5045973415" evidence="4">
    <location>
        <begin position="38"/>
        <end position="370"/>
    </location>
</feature>
<evidence type="ECO:0000313" key="6">
    <source>
        <dbReference type="Proteomes" id="UP000677804"/>
    </source>
</evidence>
<dbReference type="RefSeq" id="WP_207341466.1">
    <property type="nucleotide sequence ID" value="NZ_CP074405.1"/>
</dbReference>
<keyword evidence="2 4" id="KW-0732">Signal</keyword>